<gene>
    <name evidence="1" type="ORF">GCM10010302_17760</name>
</gene>
<keyword evidence="2" id="KW-1185">Reference proteome</keyword>
<evidence type="ECO:0000313" key="1">
    <source>
        <dbReference type="EMBL" id="GAA0280434.1"/>
    </source>
</evidence>
<comment type="caution">
    <text evidence="1">The sequence shown here is derived from an EMBL/GenBank/DDBJ whole genome shotgun (WGS) entry which is preliminary data.</text>
</comment>
<name>A0ABN0V8A1_9ACTN</name>
<organism evidence="1 2">
    <name type="scientific">Streptomyces polychromogenes</name>
    <dbReference type="NCBI Taxonomy" id="67342"/>
    <lineage>
        <taxon>Bacteria</taxon>
        <taxon>Bacillati</taxon>
        <taxon>Actinomycetota</taxon>
        <taxon>Actinomycetes</taxon>
        <taxon>Kitasatosporales</taxon>
        <taxon>Streptomycetaceae</taxon>
        <taxon>Streptomyces</taxon>
    </lineage>
</organism>
<dbReference type="EMBL" id="BAAABV010000011">
    <property type="protein sequence ID" value="GAA0280434.1"/>
    <property type="molecule type" value="Genomic_DNA"/>
</dbReference>
<dbReference type="Proteomes" id="UP001501867">
    <property type="component" value="Unassembled WGS sequence"/>
</dbReference>
<accession>A0ABN0V8A1</accession>
<evidence type="ECO:0000313" key="2">
    <source>
        <dbReference type="Proteomes" id="UP001501867"/>
    </source>
</evidence>
<reference evidence="1 2" key="1">
    <citation type="journal article" date="2019" name="Int. J. Syst. Evol. Microbiol.">
        <title>The Global Catalogue of Microorganisms (GCM) 10K type strain sequencing project: providing services to taxonomists for standard genome sequencing and annotation.</title>
        <authorList>
            <consortium name="The Broad Institute Genomics Platform"/>
            <consortium name="The Broad Institute Genome Sequencing Center for Infectious Disease"/>
            <person name="Wu L."/>
            <person name="Ma J."/>
        </authorList>
    </citation>
    <scope>NUCLEOTIDE SEQUENCE [LARGE SCALE GENOMIC DNA]</scope>
    <source>
        <strain evidence="1 2">JCM 4505</strain>
    </source>
</reference>
<proteinExistence type="predicted"/>
<protein>
    <submittedName>
        <fullName evidence="1">Uncharacterized protein</fullName>
    </submittedName>
</protein>
<sequence>MKVQNHNGQGRGGFAIMTAFPPGGGTVIRERGAYYELYGSDFGLTALTERLALTGSRTDLDIALCAAEIADCFEGEGAVELGEDARRLLASDLPEHVLSTVWLSATGHAFDPRGHGMSCRAWLEQVSDVSTARLRQEKRSYVPSPVRPVRDAVLCRAVVVELRAMAPGLTGATALPDLVDALEQVVTGADGDLGMRLFLRALKARAVPVPYEGYLRLQELGWRFGFPAAVVHDGLTILWPAVSTSRCRLHGDFGLSRLAGLFTAGWHHRTPGQAVEHALVGDGYERPPGSEAAVLLEDTRRLLDSGLPDDAITLVWLAATERGYNIDLLGIAGREWLRQIADRCEENLSAVAPVYAPANTAPAGDGGAEVLREIRELAPLAAGTVISPAFHPLESSTVMEALEQVVVRADPDLGFRLFLPIVAILRLPLTEEQYTRYESLASRFHYGEQHLLFTVHHLVRHT</sequence>